<dbReference type="UniPathway" id="UPA00916">
    <property type="reaction ID" value="UER00889"/>
</dbReference>
<sequence>MINVFGSINVDIAVGTARLPLPGETVLGGQAHVCAGGKGANQAHAARCFGVPVRLFGATGDDAFAATALGCVVAAGVDTAGVVPIAGAATGIAVILVDGGGENSIVVAAGANLAATAQQLTDADLAGGRCLLLQLETDLFETMALARRARAMGRTVILNASPLQPDRLPDLDALDILIVNARELAALDGASDPREAALALARRHAIEVLVTLGGEGALLAAGDGKVLTVPAYRVPVCDTTGAGDTFAGVFAAATAEGMDRHRAMDHASAAAALACTKAGAQPAQPHREDIERLMAEHRPAPV</sequence>
<dbReference type="InterPro" id="IPR002139">
    <property type="entry name" value="Ribo/fructo_kinase"/>
</dbReference>
<reference evidence="11 12" key="1">
    <citation type="journal article" date="2015" name="Stand. Genomic Sci.">
        <title>Genomic Encyclopedia of Bacterial and Archaeal Type Strains, Phase III: the genomes of soil and plant-associated and newly described type strains.</title>
        <authorList>
            <person name="Whitman W.B."/>
            <person name="Woyke T."/>
            <person name="Klenk H.P."/>
            <person name="Zhou Y."/>
            <person name="Lilburn T.G."/>
            <person name="Beck B.J."/>
            <person name="De Vos P."/>
            <person name="Vandamme P."/>
            <person name="Eisen J.A."/>
            <person name="Garrity G."/>
            <person name="Hugenholtz P."/>
            <person name="Kyrpides N.C."/>
        </authorList>
    </citation>
    <scope>NUCLEOTIDE SEQUENCE [LARGE SCALE GENOMIC DNA]</scope>
    <source>
        <strain evidence="11 12">CGMCC 1.10822</strain>
    </source>
</reference>
<feature type="active site" description="Proton acceptor" evidence="9">
    <location>
        <position position="244"/>
    </location>
</feature>
<dbReference type="InterPro" id="IPR011611">
    <property type="entry name" value="PfkB_dom"/>
</dbReference>
<dbReference type="PANTHER" id="PTHR10584">
    <property type="entry name" value="SUGAR KINASE"/>
    <property type="match status" value="1"/>
</dbReference>
<feature type="binding site" evidence="9">
    <location>
        <position position="274"/>
    </location>
    <ligand>
        <name>K(+)</name>
        <dbReference type="ChEBI" id="CHEBI:29103"/>
    </ligand>
</feature>
<dbReference type="CDD" id="cd01174">
    <property type="entry name" value="ribokinase"/>
    <property type="match status" value="1"/>
</dbReference>
<dbReference type="EMBL" id="VLLB01000001">
    <property type="protein sequence ID" value="TWI69846.1"/>
    <property type="molecule type" value="Genomic_DNA"/>
</dbReference>
<keyword evidence="6 9" id="KW-0460">Magnesium</keyword>
<dbReference type="GO" id="GO:0019303">
    <property type="term" value="P:D-ribose catabolic process"/>
    <property type="evidence" value="ECO:0007669"/>
    <property type="project" value="UniProtKB-UniRule"/>
</dbReference>
<evidence type="ECO:0000259" key="10">
    <source>
        <dbReference type="Pfam" id="PF00294"/>
    </source>
</evidence>
<protein>
    <recommendedName>
        <fullName evidence="9">Ribokinase</fullName>
        <shortName evidence="9">RK</shortName>
        <ecNumber evidence="9">2.7.1.15</ecNumber>
    </recommendedName>
</protein>
<feature type="domain" description="Carbohydrate kinase PfkB" evidence="10">
    <location>
        <begin position="2"/>
        <end position="286"/>
    </location>
</feature>
<keyword evidence="12" id="KW-1185">Reference proteome</keyword>
<dbReference type="PRINTS" id="PR00990">
    <property type="entry name" value="RIBOKINASE"/>
</dbReference>
<comment type="function">
    <text evidence="9">Catalyzes the phosphorylation of ribose at O-5 in a reaction requiring ATP and magnesium. The resulting D-ribose-5-phosphate can then be used either for sythesis of nucleotides, histidine, and tryptophan, or as a component of the pentose phosphate pathway.</text>
</comment>
<dbReference type="Pfam" id="PF00294">
    <property type="entry name" value="PfkB"/>
    <property type="match status" value="1"/>
</dbReference>
<feature type="binding site" evidence="9">
    <location>
        <position position="180"/>
    </location>
    <ligand>
        <name>ATP</name>
        <dbReference type="ChEBI" id="CHEBI:30616"/>
    </ligand>
</feature>
<dbReference type="GO" id="GO:0004747">
    <property type="term" value="F:ribokinase activity"/>
    <property type="evidence" value="ECO:0007669"/>
    <property type="project" value="UniProtKB-UniRule"/>
</dbReference>
<comment type="activity regulation">
    <text evidence="9">Activated by a monovalent cation that binds near, but not in, the active site. The most likely occupant of the site in vivo is potassium. Ion binding induces a conformational change that may alter substrate affinity.</text>
</comment>
<proteinExistence type="inferred from homology"/>
<evidence type="ECO:0000256" key="1">
    <source>
        <dbReference type="ARBA" id="ARBA00022679"/>
    </source>
</evidence>
<dbReference type="GO" id="GO:0005524">
    <property type="term" value="F:ATP binding"/>
    <property type="evidence" value="ECO:0007669"/>
    <property type="project" value="UniProtKB-UniRule"/>
</dbReference>
<feature type="binding site" evidence="9">
    <location>
        <position position="279"/>
    </location>
    <ligand>
        <name>K(+)</name>
        <dbReference type="ChEBI" id="CHEBI:29103"/>
    </ligand>
</feature>
<feature type="binding site" evidence="9">
    <location>
        <begin position="211"/>
        <end position="216"/>
    </location>
    <ligand>
        <name>ATP</name>
        <dbReference type="ChEBI" id="CHEBI:30616"/>
    </ligand>
</feature>
<dbReference type="OrthoDB" id="9775849at2"/>
<comment type="subunit">
    <text evidence="9">Homodimer.</text>
</comment>
<dbReference type="EC" id="2.7.1.15" evidence="9"/>
<keyword evidence="1 9" id="KW-0808">Transferase</keyword>
<dbReference type="AlphaFoldDB" id="A0A562RN42"/>
<comment type="caution">
    <text evidence="11">The sequence shown here is derived from an EMBL/GenBank/DDBJ whole genome shotgun (WGS) entry which is preliminary data.</text>
</comment>
<evidence type="ECO:0000313" key="11">
    <source>
        <dbReference type="EMBL" id="TWI69846.1"/>
    </source>
</evidence>
<dbReference type="PANTHER" id="PTHR10584:SF166">
    <property type="entry name" value="RIBOKINASE"/>
    <property type="match status" value="1"/>
</dbReference>
<comment type="caution">
    <text evidence="9">Lacks conserved residue(s) required for the propagation of feature annotation.</text>
</comment>
<evidence type="ECO:0000256" key="2">
    <source>
        <dbReference type="ARBA" id="ARBA00022723"/>
    </source>
</evidence>
<accession>A0A562RN42</accession>
<feature type="binding site" evidence="9">
    <location>
        <position position="238"/>
    </location>
    <ligand>
        <name>K(+)</name>
        <dbReference type="ChEBI" id="CHEBI:29103"/>
    </ligand>
</feature>
<comment type="catalytic activity">
    <reaction evidence="9">
        <text>D-ribose + ATP = D-ribose 5-phosphate + ADP + H(+)</text>
        <dbReference type="Rhea" id="RHEA:13697"/>
        <dbReference type="ChEBI" id="CHEBI:15378"/>
        <dbReference type="ChEBI" id="CHEBI:30616"/>
        <dbReference type="ChEBI" id="CHEBI:47013"/>
        <dbReference type="ChEBI" id="CHEBI:78346"/>
        <dbReference type="ChEBI" id="CHEBI:456216"/>
        <dbReference type="EC" id="2.7.1.15"/>
    </reaction>
</comment>
<keyword evidence="2 9" id="KW-0479">Metal-binding</keyword>
<keyword evidence="4 9" id="KW-0418">Kinase</keyword>
<dbReference type="GO" id="GO:0005829">
    <property type="term" value="C:cytosol"/>
    <property type="evidence" value="ECO:0007669"/>
    <property type="project" value="TreeGrafter"/>
</dbReference>
<feature type="binding site" evidence="9">
    <location>
        <position position="244"/>
    </location>
    <ligand>
        <name>substrate</name>
    </ligand>
</feature>
<dbReference type="RefSeq" id="WP_158643084.1">
    <property type="nucleotide sequence ID" value="NZ_VLLB01000001.1"/>
</dbReference>
<comment type="subcellular location">
    <subcellularLocation>
        <location evidence="9">Cytoplasm</location>
    </subcellularLocation>
</comment>
<evidence type="ECO:0000256" key="4">
    <source>
        <dbReference type="ARBA" id="ARBA00022777"/>
    </source>
</evidence>
<comment type="cofactor">
    <cofactor evidence="9">
        <name>Mg(2+)</name>
        <dbReference type="ChEBI" id="CHEBI:18420"/>
    </cofactor>
    <text evidence="9">Requires a divalent cation, most likely magnesium in vivo, as an electrophilic catalyst to aid phosphoryl group transfer. It is the chelate of the metal and the nucleotide that is the actual substrate.</text>
</comment>
<feature type="binding site" evidence="9">
    <location>
        <begin position="37"/>
        <end position="41"/>
    </location>
    <ligand>
        <name>substrate</name>
    </ligand>
</feature>
<dbReference type="InterPro" id="IPR011877">
    <property type="entry name" value="Ribokinase"/>
</dbReference>
<gene>
    <name evidence="9" type="primary">rbsK</name>
    <name evidence="11" type="ORF">IP91_00919</name>
</gene>
<dbReference type="HAMAP" id="MF_01987">
    <property type="entry name" value="Ribokinase"/>
    <property type="match status" value="1"/>
</dbReference>
<keyword evidence="9" id="KW-0963">Cytoplasm</keyword>
<feature type="binding site" evidence="9">
    <location>
        <begin position="243"/>
        <end position="244"/>
    </location>
    <ligand>
        <name>ATP</name>
        <dbReference type="ChEBI" id="CHEBI:30616"/>
    </ligand>
</feature>
<dbReference type="InterPro" id="IPR029056">
    <property type="entry name" value="Ribokinase-like"/>
</dbReference>
<evidence type="ECO:0000256" key="7">
    <source>
        <dbReference type="ARBA" id="ARBA00022958"/>
    </source>
</evidence>
<evidence type="ECO:0000256" key="5">
    <source>
        <dbReference type="ARBA" id="ARBA00022840"/>
    </source>
</evidence>
<name>A0A562RN42_9BURK</name>
<feature type="binding site" evidence="9">
    <location>
        <begin position="9"/>
        <end position="11"/>
    </location>
    <ligand>
        <name>substrate</name>
    </ligand>
</feature>
<dbReference type="Gene3D" id="3.40.1190.20">
    <property type="match status" value="1"/>
</dbReference>
<dbReference type="Proteomes" id="UP000318431">
    <property type="component" value="Unassembled WGS sequence"/>
</dbReference>
<keyword evidence="5 9" id="KW-0067">ATP-binding</keyword>
<evidence type="ECO:0000256" key="8">
    <source>
        <dbReference type="ARBA" id="ARBA00023277"/>
    </source>
</evidence>
<keyword evidence="8 9" id="KW-0119">Carbohydrate metabolism</keyword>
<organism evidence="11 12">
    <name type="scientific">Pseudoduganella lurida</name>
    <dbReference type="NCBI Taxonomy" id="1036180"/>
    <lineage>
        <taxon>Bacteria</taxon>
        <taxon>Pseudomonadati</taxon>
        <taxon>Pseudomonadota</taxon>
        <taxon>Betaproteobacteria</taxon>
        <taxon>Burkholderiales</taxon>
        <taxon>Oxalobacteraceae</taxon>
        <taxon>Telluria group</taxon>
        <taxon>Pseudoduganella</taxon>
    </lineage>
</organism>
<feature type="binding site" evidence="9">
    <location>
        <position position="240"/>
    </location>
    <ligand>
        <name>K(+)</name>
        <dbReference type="ChEBI" id="CHEBI:29103"/>
    </ligand>
</feature>
<feature type="binding site" evidence="9">
    <location>
        <position position="277"/>
    </location>
    <ligand>
        <name>K(+)</name>
        <dbReference type="ChEBI" id="CHEBI:29103"/>
    </ligand>
</feature>
<comment type="similarity">
    <text evidence="9">Belongs to the carbohydrate kinase PfkB family. Ribokinase subfamily.</text>
</comment>
<keyword evidence="7 9" id="KW-0630">Potassium</keyword>
<comment type="pathway">
    <text evidence="9">Carbohydrate metabolism; D-ribose degradation; D-ribose 5-phosphate from beta-D-ribopyranose: step 2/2.</text>
</comment>
<dbReference type="GO" id="GO:0046872">
    <property type="term" value="F:metal ion binding"/>
    <property type="evidence" value="ECO:0007669"/>
    <property type="project" value="UniProtKB-KW"/>
</dbReference>
<dbReference type="SUPFAM" id="SSF53613">
    <property type="entry name" value="Ribokinase-like"/>
    <property type="match status" value="1"/>
</dbReference>
<evidence type="ECO:0000256" key="6">
    <source>
        <dbReference type="ARBA" id="ARBA00022842"/>
    </source>
</evidence>
<evidence type="ECO:0000256" key="3">
    <source>
        <dbReference type="ARBA" id="ARBA00022741"/>
    </source>
</evidence>
<evidence type="ECO:0000313" key="12">
    <source>
        <dbReference type="Proteomes" id="UP000318431"/>
    </source>
</evidence>
<keyword evidence="3 9" id="KW-0547">Nucleotide-binding</keyword>
<feature type="binding site" evidence="9">
    <location>
        <position position="136"/>
    </location>
    <ligand>
        <name>substrate</name>
    </ligand>
</feature>
<evidence type="ECO:0000256" key="9">
    <source>
        <dbReference type="HAMAP-Rule" id="MF_01987"/>
    </source>
</evidence>